<evidence type="ECO:0000313" key="2">
    <source>
        <dbReference type="EMBL" id="DAD83663.1"/>
    </source>
</evidence>
<evidence type="ECO:0000256" key="1">
    <source>
        <dbReference type="SAM" id="MobiDB-lite"/>
    </source>
</evidence>
<accession>A0A8S5MNL8</accession>
<name>A0A8S5MNL8_9CAUD</name>
<organism evidence="2">
    <name type="scientific">Siphoviridae sp. ct89Z21</name>
    <dbReference type="NCBI Taxonomy" id="2826168"/>
    <lineage>
        <taxon>Viruses</taxon>
        <taxon>Duplodnaviria</taxon>
        <taxon>Heunggongvirae</taxon>
        <taxon>Uroviricota</taxon>
        <taxon>Caudoviricetes</taxon>
    </lineage>
</organism>
<dbReference type="EMBL" id="BK014939">
    <property type="protein sequence ID" value="DAD83663.1"/>
    <property type="molecule type" value="Genomic_DNA"/>
</dbReference>
<feature type="region of interest" description="Disordered" evidence="1">
    <location>
        <begin position="1"/>
        <end position="35"/>
    </location>
</feature>
<proteinExistence type="predicted"/>
<protein>
    <submittedName>
        <fullName evidence="2">Uncharacterized protein</fullName>
    </submittedName>
</protein>
<sequence length="35" mass="4147">MKCLPCPAKQRDPDGRPQPHVLRHGRQRQHDVLYL</sequence>
<reference evidence="2" key="1">
    <citation type="journal article" date="2021" name="Proc. Natl. Acad. Sci. U.S.A.">
        <title>A Catalog of Tens of Thousands of Viruses from Human Metagenomes Reveals Hidden Associations with Chronic Diseases.</title>
        <authorList>
            <person name="Tisza M.J."/>
            <person name="Buck C.B."/>
        </authorList>
    </citation>
    <scope>NUCLEOTIDE SEQUENCE</scope>
    <source>
        <strain evidence="2">Ct89Z21</strain>
    </source>
</reference>